<dbReference type="Proteomes" id="UP000756346">
    <property type="component" value="Unassembled WGS sequence"/>
</dbReference>
<dbReference type="RefSeq" id="XP_046018642.1">
    <property type="nucleotide sequence ID" value="XM_046149362.1"/>
</dbReference>
<feature type="compositionally biased region" description="Pro residues" evidence="1">
    <location>
        <begin position="108"/>
        <end position="119"/>
    </location>
</feature>
<protein>
    <submittedName>
        <fullName evidence="2">Uncharacterized protein</fullName>
    </submittedName>
</protein>
<evidence type="ECO:0000256" key="1">
    <source>
        <dbReference type="SAM" id="MobiDB-lite"/>
    </source>
</evidence>
<evidence type="ECO:0000313" key="2">
    <source>
        <dbReference type="EMBL" id="KAH7040587.1"/>
    </source>
</evidence>
<proteinExistence type="predicted"/>
<dbReference type="Pfam" id="PF11913">
    <property type="entry name" value="DUF3431"/>
    <property type="match status" value="1"/>
</dbReference>
<feature type="compositionally biased region" description="Low complexity" evidence="1">
    <location>
        <begin position="47"/>
        <end position="59"/>
    </location>
</feature>
<dbReference type="InterPro" id="IPR021838">
    <property type="entry name" value="DUF3431"/>
</dbReference>
<dbReference type="EMBL" id="JAGTJQ010000001">
    <property type="protein sequence ID" value="KAH7040587.1"/>
    <property type="molecule type" value="Genomic_DNA"/>
</dbReference>
<gene>
    <name evidence="2" type="ORF">B0I36DRAFT_234959</name>
</gene>
<feature type="region of interest" description="Disordered" evidence="1">
    <location>
        <begin position="414"/>
        <end position="436"/>
    </location>
</feature>
<reference evidence="2" key="1">
    <citation type="journal article" date="2021" name="Nat. Commun.">
        <title>Genetic determinants of endophytism in the Arabidopsis root mycobiome.</title>
        <authorList>
            <person name="Mesny F."/>
            <person name="Miyauchi S."/>
            <person name="Thiergart T."/>
            <person name="Pickel B."/>
            <person name="Atanasova L."/>
            <person name="Karlsson M."/>
            <person name="Huettel B."/>
            <person name="Barry K.W."/>
            <person name="Haridas S."/>
            <person name="Chen C."/>
            <person name="Bauer D."/>
            <person name="Andreopoulos W."/>
            <person name="Pangilinan J."/>
            <person name="LaButti K."/>
            <person name="Riley R."/>
            <person name="Lipzen A."/>
            <person name="Clum A."/>
            <person name="Drula E."/>
            <person name="Henrissat B."/>
            <person name="Kohler A."/>
            <person name="Grigoriev I.V."/>
            <person name="Martin F.M."/>
            <person name="Hacquard S."/>
        </authorList>
    </citation>
    <scope>NUCLEOTIDE SEQUENCE</scope>
    <source>
        <strain evidence="2">MPI-CAGE-CH-0230</strain>
    </source>
</reference>
<sequence length="436" mass="47165">MLSRRLGLLTITLSFIIIVFYTLSGTRTHVVLIPTTGDEADQRLNQPGAPGSNPAAAAGHHGGGASEGHQHLHNAGSAAQSPAGDKTPAKEAAAAALGTAKPQQGFNPGPPPSKPPVPPAAAAADESKWGHTAGSAGSPKVEFVVSSTKATNTSWVAEFFPSVPAHIYIADDPTAPYTVRKNIGHESSVYLTYIIDHYDDLPDIVVFLHGKRYQWHNEDPLYDGVRPLQKLRIPYVQDHGFATLRCSWLLGCPLEIKPDPAATLKWDDPDADQRAKTEAAYAAAFRELFPGKPLPEAVGVHCGAQFAVTRERIRANSRADYVSYRDWLWTTELTDEFSGRVMEYSWHQILGAPAVDCPDAGVCFCEKFGMCDLYECHDYGCEKTYFFKFGELPDGWPEVGSGTDGWPLREWADPGFVPPPPAEKSPDAAAAEKAGG</sequence>
<feature type="compositionally biased region" description="Low complexity" evidence="1">
    <location>
        <begin position="83"/>
        <end position="102"/>
    </location>
</feature>
<dbReference type="PANTHER" id="PTHR37490">
    <property type="entry name" value="EXPRESSED PROTEIN"/>
    <property type="match status" value="1"/>
</dbReference>
<dbReference type="OrthoDB" id="426718at2759"/>
<name>A0A9P9BW99_9PEZI</name>
<organism evidence="2 3">
    <name type="scientific">Microdochium trichocladiopsis</name>
    <dbReference type="NCBI Taxonomy" id="1682393"/>
    <lineage>
        <taxon>Eukaryota</taxon>
        <taxon>Fungi</taxon>
        <taxon>Dikarya</taxon>
        <taxon>Ascomycota</taxon>
        <taxon>Pezizomycotina</taxon>
        <taxon>Sordariomycetes</taxon>
        <taxon>Xylariomycetidae</taxon>
        <taxon>Xylariales</taxon>
        <taxon>Microdochiaceae</taxon>
        <taxon>Microdochium</taxon>
    </lineage>
</organism>
<feature type="region of interest" description="Disordered" evidence="1">
    <location>
        <begin position="41"/>
        <end position="138"/>
    </location>
</feature>
<dbReference type="AlphaFoldDB" id="A0A9P9BW99"/>
<comment type="caution">
    <text evidence="2">The sequence shown here is derived from an EMBL/GenBank/DDBJ whole genome shotgun (WGS) entry which is preliminary data.</text>
</comment>
<keyword evidence="3" id="KW-1185">Reference proteome</keyword>
<accession>A0A9P9BW99</accession>
<evidence type="ECO:0000313" key="3">
    <source>
        <dbReference type="Proteomes" id="UP000756346"/>
    </source>
</evidence>
<dbReference type="GeneID" id="70178908"/>
<dbReference type="PANTHER" id="PTHR37490:SF3">
    <property type="entry name" value="DUF3431 DOMAIN CONTAINING PROTEIN"/>
    <property type="match status" value="1"/>
</dbReference>